<keyword evidence="6 12" id="KW-0812">Transmembrane</keyword>
<dbReference type="SUPFAM" id="SSF53756">
    <property type="entry name" value="UDP-Glycosyltransferase/glycogen phosphorylase"/>
    <property type="match status" value="1"/>
</dbReference>
<dbReference type="Gene3D" id="3.40.50.11660">
    <property type="entry name" value="Glycosyl transferase family 10, C-terminal domain"/>
    <property type="match status" value="1"/>
</dbReference>
<feature type="transmembrane region" description="Helical" evidence="12">
    <location>
        <begin position="6"/>
        <end position="26"/>
    </location>
</feature>
<evidence type="ECO:0000256" key="12">
    <source>
        <dbReference type="RuleBase" id="RU003832"/>
    </source>
</evidence>
<dbReference type="InterPro" id="IPR001503">
    <property type="entry name" value="Glyco_trans_10"/>
</dbReference>
<evidence type="ECO:0000256" key="3">
    <source>
        <dbReference type="ARBA" id="ARBA00008919"/>
    </source>
</evidence>
<evidence type="ECO:0000259" key="14">
    <source>
        <dbReference type="Pfam" id="PF17039"/>
    </source>
</evidence>
<reference evidence="15" key="1">
    <citation type="submission" date="2021-12" db="EMBL/GenBank/DDBJ databases">
        <authorList>
            <person name="King R."/>
        </authorList>
    </citation>
    <scope>NUCLEOTIDE SEQUENCE</scope>
</reference>
<dbReference type="EC" id="2.4.1.-" evidence="12"/>
<evidence type="ECO:0000256" key="2">
    <source>
        <dbReference type="ARBA" id="ARBA00004922"/>
    </source>
</evidence>
<dbReference type="Proteomes" id="UP001153292">
    <property type="component" value="Chromosome 10"/>
</dbReference>
<comment type="subcellular location">
    <subcellularLocation>
        <location evidence="1 12">Golgi apparatus</location>
        <location evidence="1 12">Golgi stack membrane</location>
        <topology evidence="1 12">Single-pass type II membrane protein</topology>
    </subcellularLocation>
</comment>
<dbReference type="InterPro" id="IPR038577">
    <property type="entry name" value="GT10-like_C_sf"/>
</dbReference>
<proteinExistence type="inferred from homology"/>
<evidence type="ECO:0000256" key="7">
    <source>
        <dbReference type="ARBA" id="ARBA00022968"/>
    </source>
</evidence>
<evidence type="ECO:0000256" key="9">
    <source>
        <dbReference type="ARBA" id="ARBA00023034"/>
    </source>
</evidence>
<evidence type="ECO:0000256" key="5">
    <source>
        <dbReference type="ARBA" id="ARBA00022679"/>
    </source>
</evidence>
<evidence type="ECO:0000313" key="16">
    <source>
        <dbReference type="Proteomes" id="UP001153292"/>
    </source>
</evidence>
<evidence type="ECO:0000256" key="8">
    <source>
        <dbReference type="ARBA" id="ARBA00022989"/>
    </source>
</evidence>
<keyword evidence="11" id="KW-0325">Glycoprotein</keyword>
<dbReference type="PANTHER" id="PTHR48438:SF1">
    <property type="entry name" value="ALPHA-(1,3)-FUCOSYLTRANSFERASE C-RELATED"/>
    <property type="match status" value="1"/>
</dbReference>
<evidence type="ECO:0000259" key="13">
    <source>
        <dbReference type="Pfam" id="PF00852"/>
    </source>
</evidence>
<evidence type="ECO:0000256" key="6">
    <source>
        <dbReference type="ARBA" id="ARBA00022692"/>
    </source>
</evidence>
<evidence type="ECO:0000256" key="4">
    <source>
        <dbReference type="ARBA" id="ARBA00022676"/>
    </source>
</evidence>
<dbReference type="PANTHER" id="PTHR48438">
    <property type="entry name" value="ALPHA-(1,3)-FUCOSYLTRANSFERASE C-RELATED"/>
    <property type="match status" value="1"/>
</dbReference>
<feature type="domain" description="Fucosyltransferase N-terminal" evidence="14">
    <location>
        <begin position="55"/>
        <end position="170"/>
    </location>
</feature>
<dbReference type="Pfam" id="PF17039">
    <property type="entry name" value="Glyco_tran_10_N"/>
    <property type="match status" value="1"/>
</dbReference>
<evidence type="ECO:0000256" key="11">
    <source>
        <dbReference type="ARBA" id="ARBA00023180"/>
    </source>
</evidence>
<comment type="similarity">
    <text evidence="3 12">Belongs to the glycosyltransferase 10 family.</text>
</comment>
<keyword evidence="4 12" id="KW-0328">Glycosyltransferase</keyword>
<gene>
    <name evidence="15" type="ORF">CHILSU_LOCUS883</name>
</gene>
<keyword evidence="10 12" id="KW-0472">Membrane</keyword>
<dbReference type="InterPro" id="IPR055270">
    <property type="entry name" value="Glyco_tran_10_C"/>
</dbReference>
<protein>
    <recommendedName>
        <fullName evidence="12">Fucosyltransferase</fullName>
        <ecNumber evidence="12">2.4.1.-</ecNumber>
    </recommendedName>
</protein>
<evidence type="ECO:0000256" key="1">
    <source>
        <dbReference type="ARBA" id="ARBA00004447"/>
    </source>
</evidence>
<evidence type="ECO:0000256" key="10">
    <source>
        <dbReference type="ARBA" id="ARBA00023136"/>
    </source>
</evidence>
<keyword evidence="9 12" id="KW-0333">Golgi apparatus</keyword>
<organism evidence="15 16">
    <name type="scientific">Chilo suppressalis</name>
    <name type="common">Asiatic rice borer moth</name>
    <dbReference type="NCBI Taxonomy" id="168631"/>
    <lineage>
        <taxon>Eukaryota</taxon>
        <taxon>Metazoa</taxon>
        <taxon>Ecdysozoa</taxon>
        <taxon>Arthropoda</taxon>
        <taxon>Hexapoda</taxon>
        <taxon>Insecta</taxon>
        <taxon>Pterygota</taxon>
        <taxon>Neoptera</taxon>
        <taxon>Endopterygota</taxon>
        <taxon>Lepidoptera</taxon>
        <taxon>Glossata</taxon>
        <taxon>Ditrysia</taxon>
        <taxon>Pyraloidea</taxon>
        <taxon>Crambidae</taxon>
        <taxon>Crambinae</taxon>
        <taxon>Chilo</taxon>
    </lineage>
</organism>
<comment type="pathway">
    <text evidence="2">Protein modification; protein glycosylation.</text>
</comment>
<dbReference type="EMBL" id="OU963903">
    <property type="protein sequence ID" value="CAH2980159.1"/>
    <property type="molecule type" value="Genomic_DNA"/>
</dbReference>
<keyword evidence="8 12" id="KW-1133">Transmembrane helix</keyword>
<feature type="domain" description="Fucosyltransferase C-terminal" evidence="13">
    <location>
        <begin position="207"/>
        <end position="391"/>
    </location>
</feature>
<name>A0ABN8L0U6_CHISP</name>
<evidence type="ECO:0000313" key="15">
    <source>
        <dbReference type="EMBL" id="CAH2980159.1"/>
    </source>
</evidence>
<dbReference type="InterPro" id="IPR031481">
    <property type="entry name" value="Glyco_tran_10_N"/>
</dbReference>
<accession>A0ABN8L0U6</accession>
<keyword evidence="16" id="KW-1185">Reference proteome</keyword>
<sequence>MKKHYIVKTFFCLSTLSILFLMYLSFRDYKYHFIKSVRNYTELLRVFSDGKIQPMKYILQWTSASDVPFVYMGKGRDGFTSRNCPYTNCIVTSDRNLLGDVTKFDVIAFSGPQVRFYKKSMLPTARSPHQKYVFASIESSHYYPVCNDQFNDYFNWTWSFRLDSDVRWGYMLIKDKNNTKIGPNKIMHWLKPGEMDTVTQEFKEKLKTKKKAAAWFVSNCYDRAGRLKVAKSLKKELEKYNLSLDIYGRCGNLKCPSSEVEDCEKMLQDDYYFYLSFENSFSEDYVTEKLRKALNNNAVPIVYGGANYTRFMPDGIYLNAKETTVEQIASKMNELIKNPEKYADYFRWRNHYSYHSLHDDPETDEYCNFCAILNNEKKVKEHSSIKDFRKWWNNPNYC</sequence>
<keyword evidence="7" id="KW-0735">Signal-anchor</keyword>
<dbReference type="Pfam" id="PF00852">
    <property type="entry name" value="Glyco_transf_10"/>
    <property type="match status" value="1"/>
</dbReference>
<keyword evidence="5 12" id="KW-0808">Transferase</keyword>